<dbReference type="Proteomes" id="UP000015347">
    <property type="component" value="Unassembled WGS sequence"/>
</dbReference>
<dbReference type="CDD" id="cd00038">
    <property type="entry name" value="CAP_ED"/>
    <property type="match status" value="1"/>
</dbReference>
<keyword evidence="1" id="KW-0805">Transcription regulation</keyword>
<dbReference type="PANTHER" id="PTHR24567">
    <property type="entry name" value="CRP FAMILY TRANSCRIPTIONAL REGULATORY PROTEIN"/>
    <property type="match status" value="1"/>
</dbReference>
<dbReference type="PROSITE" id="PS51063">
    <property type="entry name" value="HTH_CRP_2"/>
    <property type="match status" value="1"/>
</dbReference>
<dbReference type="Gene3D" id="2.60.120.10">
    <property type="entry name" value="Jelly Rolls"/>
    <property type="match status" value="1"/>
</dbReference>
<dbReference type="InterPro" id="IPR036390">
    <property type="entry name" value="WH_DNA-bd_sf"/>
</dbReference>
<dbReference type="Gene3D" id="1.10.10.10">
    <property type="entry name" value="Winged helix-like DNA-binding domain superfamily/Winged helix DNA-binding domain"/>
    <property type="match status" value="1"/>
</dbReference>
<reference evidence="7" key="1">
    <citation type="journal article" date="2014" name="Stand. Genomic Sci.">
        <title>Genome sequence of the exopolysaccharide-producing Salipiger mucosus type strain (DSM 16094(T)), a moderately halophilic member of the Roseobacter clade.</title>
        <authorList>
            <person name="Riedel T."/>
            <person name="Spring S."/>
            <person name="Fiebig A."/>
            <person name="Petersen J."/>
            <person name="Kyrpides N.C."/>
            <person name="Goker M."/>
            <person name="Klenk H.P."/>
        </authorList>
    </citation>
    <scope>NUCLEOTIDE SEQUENCE [LARGE SCALE GENOMIC DNA]</scope>
    <source>
        <strain evidence="7">DSM 16094</strain>
    </source>
</reference>
<dbReference type="InterPro" id="IPR036388">
    <property type="entry name" value="WH-like_DNA-bd_sf"/>
</dbReference>
<dbReference type="PANTHER" id="PTHR24567:SF74">
    <property type="entry name" value="HTH-TYPE TRANSCRIPTIONAL REGULATOR ARCR"/>
    <property type="match status" value="1"/>
</dbReference>
<dbReference type="STRING" id="1123237.Salmuc_03594"/>
<dbReference type="OrthoDB" id="9776746at2"/>
<gene>
    <name evidence="6" type="ORF">Salmuc_03594</name>
</gene>
<dbReference type="RefSeq" id="WP_020039241.1">
    <property type="nucleotide sequence ID" value="NZ_KE557280.1"/>
</dbReference>
<protein>
    <submittedName>
        <fullName evidence="6">Transcriptional regulator, Crp/Fnr family</fullName>
    </submittedName>
</protein>
<dbReference type="InterPro" id="IPR014710">
    <property type="entry name" value="RmlC-like_jellyroll"/>
</dbReference>
<feature type="domain" description="Cyclic nucleotide-binding" evidence="4">
    <location>
        <begin position="25"/>
        <end position="134"/>
    </location>
</feature>
<dbReference type="eggNOG" id="COG0664">
    <property type="taxonomic scope" value="Bacteria"/>
</dbReference>
<keyword evidence="3" id="KW-0804">Transcription</keyword>
<dbReference type="InterPro" id="IPR050397">
    <property type="entry name" value="Env_Response_Regulators"/>
</dbReference>
<dbReference type="PROSITE" id="PS50042">
    <property type="entry name" value="CNMP_BINDING_3"/>
    <property type="match status" value="1"/>
</dbReference>
<evidence type="ECO:0000313" key="7">
    <source>
        <dbReference type="Proteomes" id="UP000015347"/>
    </source>
</evidence>
<dbReference type="SUPFAM" id="SSF51206">
    <property type="entry name" value="cAMP-binding domain-like"/>
    <property type="match status" value="1"/>
</dbReference>
<feature type="domain" description="HTH crp-type" evidence="5">
    <location>
        <begin position="148"/>
        <end position="211"/>
    </location>
</feature>
<dbReference type="AlphaFoldDB" id="S9RWV3"/>
<evidence type="ECO:0000259" key="4">
    <source>
        <dbReference type="PROSITE" id="PS50042"/>
    </source>
</evidence>
<dbReference type="SMART" id="SM00419">
    <property type="entry name" value="HTH_CRP"/>
    <property type="match status" value="1"/>
</dbReference>
<evidence type="ECO:0000256" key="3">
    <source>
        <dbReference type="ARBA" id="ARBA00023163"/>
    </source>
</evidence>
<comment type="caution">
    <text evidence="6">The sequence shown here is derived from an EMBL/GenBank/DDBJ whole genome shotgun (WGS) entry which is preliminary data.</text>
</comment>
<dbReference type="SUPFAM" id="SSF46785">
    <property type="entry name" value="Winged helix' DNA-binding domain"/>
    <property type="match status" value="1"/>
</dbReference>
<name>S9RWV3_9RHOB</name>
<organism evidence="6 7">
    <name type="scientific">Salipiger mucosus DSM 16094</name>
    <dbReference type="NCBI Taxonomy" id="1123237"/>
    <lineage>
        <taxon>Bacteria</taxon>
        <taxon>Pseudomonadati</taxon>
        <taxon>Pseudomonadota</taxon>
        <taxon>Alphaproteobacteria</taxon>
        <taxon>Rhodobacterales</taxon>
        <taxon>Roseobacteraceae</taxon>
        <taxon>Salipiger</taxon>
    </lineage>
</organism>
<sequence length="220" mass="23909">MTLVHGKTPASATLPALAPESAAALDRLAPQHAPRGTMLFRPGETVKGFVLVLAGRIDVFLTGSTGRDILLYAVEPGQSCIQSTLGLLGGEDYSGEAVVREDCTLVLVPRSLFLSLMDRDPAFRSFVFAAFAQRMQGMMHLLERVAFQRVECRLARVLLERAEDGTLRATHAEIATMIGSAREVVSRRLDALARRGLLQLGRGEVRLIDPETLRALAEAD</sequence>
<dbReference type="Pfam" id="PF00027">
    <property type="entry name" value="cNMP_binding"/>
    <property type="match status" value="1"/>
</dbReference>
<dbReference type="GO" id="GO:0003700">
    <property type="term" value="F:DNA-binding transcription factor activity"/>
    <property type="evidence" value="ECO:0007669"/>
    <property type="project" value="TreeGrafter"/>
</dbReference>
<evidence type="ECO:0000256" key="1">
    <source>
        <dbReference type="ARBA" id="ARBA00023015"/>
    </source>
</evidence>
<dbReference type="InterPro" id="IPR000595">
    <property type="entry name" value="cNMP-bd_dom"/>
</dbReference>
<keyword evidence="7" id="KW-1185">Reference proteome</keyword>
<dbReference type="GO" id="GO:0005829">
    <property type="term" value="C:cytosol"/>
    <property type="evidence" value="ECO:0007669"/>
    <property type="project" value="TreeGrafter"/>
</dbReference>
<evidence type="ECO:0000256" key="2">
    <source>
        <dbReference type="ARBA" id="ARBA00023125"/>
    </source>
</evidence>
<dbReference type="HOGENOM" id="CLU_075053_14_0_5"/>
<proteinExistence type="predicted"/>
<evidence type="ECO:0000259" key="5">
    <source>
        <dbReference type="PROSITE" id="PS51063"/>
    </source>
</evidence>
<accession>S9RWV3</accession>
<dbReference type="InterPro" id="IPR012318">
    <property type="entry name" value="HTH_CRP"/>
</dbReference>
<dbReference type="GO" id="GO:0003677">
    <property type="term" value="F:DNA binding"/>
    <property type="evidence" value="ECO:0007669"/>
    <property type="project" value="UniProtKB-KW"/>
</dbReference>
<dbReference type="InterPro" id="IPR018490">
    <property type="entry name" value="cNMP-bd_dom_sf"/>
</dbReference>
<evidence type="ECO:0000313" key="6">
    <source>
        <dbReference type="EMBL" id="EPX78484.1"/>
    </source>
</evidence>
<dbReference type="Pfam" id="PF13545">
    <property type="entry name" value="HTH_Crp_2"/>
    <property type="match status" value="1"/>
</dbReference>
<keyword evidence="2" id="KW-0238">DNA-binding</keyword>
<dbReference type="EMBL" id="APVH01000039">
    <property type="protein sequence ID" value="EPX78484.1"/>
    <property type="molecule type" value="Genomic_DNA"/>
</dbReference>